<dbReference type="SMART" id="SM00852">
    <property type="entry name" value="MoCF_biosynth"/>
    <property type="match status" value="1"/>
</dbReference>
<keyword evidence="1" id="KW-0808">Transferase</keyword>
<dbReference type="EMBL" id="MU843047">
    <property type="protein sequence ID" value="KAK2022352.1"/>
    <property type="molecule type" value="Genomic_DNA"/>
</dbReference>
<comment type="catalytic activity">
    <reaction evidence="1">
        <text>adenylyl-molybdopterin + molybdate = Mo-molybdopterin + AMP + H(+)</text>
        <dbReference type="Rhea" id="RHEA:35047"/>
        <dbReference type="ChEBI" id="CHEBI:15378"/>
        <dbReference type="ChEBI" id="CHEBI:36264"/>
        <dbReference type="ChEBI" id="CHEBI:62727"/>
        <dbReference type="ChEBI" id="CHEBI:71302"/>
        <dbReference type="ChEBI" id="CHEBI:456215"/>
    </reaction>
</comment>
<dbReference type="GO" id="GO:0046872">
    <property type="term" value="F:metal ion binding"/>
    <property type="evidence" value="ECO:0007669"/>
    <property type="project" value="UniProtKB-UniRule"/>
</dbReference>
<comment type="function">
    <text evidence="1">Catalyzes two steps in the biosynthesis of the molybdenum cofactor. In the first step, molybdopterin is adenylated. Subsequently, molybdate is inserted into adenylated molybdopterin and AMP is released.</text>
</comment>
<dbReference type="PANTHER" id="PTHR10192">
    <property type="entry name" value="MOLYBDOPTERIN BIOSYNTHESIS PROTEIN"/>
    <property type="match status" value="1"/>
</dbReference>
<dbReference type="InterPro" id="IPR038987">
    <property type="entry name" value="MoeA-like"/>
</dbReference>
<keyword evidence="1" id="KW-0501">Molybdenum cofactor biosynthesis</keyword>
<keyword evidence="1" id="KW-0500">Molybdenum</keyword>
<dbReference type="Gene3D" id="3.40.50.740">
    <property type="match status" value="1"/>
</dbReference>
<comment type="similarity">
    <text evidence="1">Belongs to the MoeA family.</text>
</comment>
<dbReference type="GO" id="GO:0005829">
    <property type="term" value="C:cytosol"/>
    <property type="evidence" value="ECO:0007669"/>
    <property type="project" value="TreeGrafter"/>
</dbReference>
<accession>A0AAD9H5W7</accession>
<name>A0AAD9H5W7_9PEZI</name>
<gene>
    <name evidence="3" type="ORF">LX32DRAFT_698740</name>
</gene>
<dbReference type="InterPro" id="IPR036425">
    <property type="entry name" value="MoaB/Mog-like_dom_sf"/>
</dbReference>
<dbReference type="Proteomes" id="UP001232148">
    <property type="component" value="Unassembled WGS sequence"/>
</dbReference>
<dbReference type="AlphaFoldDB" id="A0AAD9H5W7"/>
<dbReference type="SUPFAM" id="SSF53218">
    <property type="entry name" value="Molybdenum cofactor biosynthesis proteins"/>
    <property type="match status" value="1"/>
</dbReference>
<evidence type="ECO:0000313" key="3">
    <source>
        <dbReference type="EMBL" id="KAK2022352.1"/>
    </source>
</evidence>
<dbReference type="GO" id="GO:0061599">
    <property type="term" value="F:molybdopterin molybdotransferase activity"/>
    <property type="evidence" value="ECO:0007669"/>
    <property type="project" value="UniProtKB-UniRule"/>
</dbReference>
<evidence type="ECO:0000256" key="1">
    <source>
        <dbReference type="RuleBase" id="RU365090"/>
    </source>
</evidence>
<protein>
    <recommendedName>
        <fullName evidence="2">MoaB/Mog domain-containing protein</fullName>
    </recommendedName>
</protein>
<dbReference type="Gene3D" id="3.40.980.10">
    <property type="entry name" value="MoaB/Mog-like domain"/>
    <property type="match status" value="1"/>
</dbReference>
<dbReference type="GO" id="GO:0061598">
    <property type="term" value="F:molybdopterin adenylyltransferase activity"/>
    <property type="evidence" value="ECO:0007669"/>
    <property type="project" value="UniProtKB-UniRule"/>
</dbReference>
<comment type="cofactor">
    <cofactor evidence="1">
        <name>Mg(2+)</name>
        <dbReference type="ChEBI" id="CHEBI:18420"/>
    </cofactor>
</comment>
<dbReference type="Pfam" id="PF00994">
    <property type="entry name" value="MoCF_biosynth"/>
    <property type="match status" value="1"/>
</dbReference>
<keyword evidence="1" id="KW-0479">Metal-binding</keyword>
<comment type="caution">
    <text evidence="3">The sequence shown here is derived from an EMBL/GenBank/DDBJ whole genome shotgun (WGS) entry which is preliminary data.</text>
</comment>
<comment type="catalytic activity">
    <reaction evidence="1">
        <text>molybdopterin + ATP + H(+) = adenylyl-molybdopterin + diphosphate</text>
        <dbReference type="Rhea" id="RHEA:31331"/>
        <dbReference type="ChEBI" id="CHEBI:15378"/>
        <dbReference type="ChEBI" id="CHEBI:30616"/>
        <dbReference type="ChEBI" id="CHEBI:33019"/>
        <dbReference type="ChEBI" id="CHEBI:58698"/>
        <dbReference type="ChEBI" id="CHEBI:62727"/>
    </reaction>
</comment>
<keyword evidence="4" id="KW-1185">Reference proteome</keyword>
<keyword evidence="1" id="KW-0460">Magnesium</keyword>
<feature type="domain" description="MoaB/Mog" evidence="2">
    <location>
        <begin position="73"/>
        <end position="200"/>
    </location>
</feature>
<evidence type="ECO:0000259" key="2">
    <source>
        <dbReference type="SMART" id="SM00852"/>
    </source>
</evidence>
<dbReference type="GO" id="GO:0006777">
    <property type="term" value="P:Mo-molybdopterin cofactor biosynthetic process"/>
    <property type="evidence" value="ECO:0007669"/>
    <property type="project" value="UniProtKB-UniRule"/>
</dbReference>
<proteinExistence type="inferred from homology"/>
<comment type="pathway">
    <text evidence="1">Cofactor biosynthesis; molybdopterin biosynthesis.</text>
</comment>
<sequence>MALIVQRSKDLIKRRTSHGIAFYTSGQLLLEEYYALAVVGKAGLSTLHIQAWKHSSMYRNGSRIYGGKKLRVAVWSTGEELLAGKTSGIPDVNGPFLVAALREAGAEPTFLGALGALRDMIGGGEFEMVLTTGGVSVGKVDFLASSLGGLGAKTHFHGVAMRPGHPVLFIQVPGLSRDLPVLELPGNPGAAAACFRFSRGSVP</sequence>
<dbReference type="PANTHER" id="PTHR10192:SF30">
    <property type="entry name" value="MOLYBDOPTERIN ADENYLYLTRANSFERASE"/>
    <property type="match status" value="1"/>
</dbReference>
<dbReference type="GO" id="GO:0005524">
    <property type="term" value="F:ATP binding"/>
    <property type="evidence" value="ECO:0007669"/>
    <property type="project" value="UniProtKB-UniRule"/>
</dbReference>
<reference evidence="3" key="1">
    <citation type="submission" date="2021-06" db="EMBL/GenBank/DDBJ databases">
        <title>Comparative genomics, transcriptomics and evolutionary studies reveal genomic signatures of adaptation to plant cell wall in hemibiotrophic fungi.</title>
        <authorList>
            <consortium name="DOE Joint Genome Institute"/>
            <person name="Baroncelli R."/>
            <person name="Diaz J.F."/>
            <person name="Benocci T."/>
            <person name="Peng M."/>
            <person name="Battaglia E."/>
            <person name="Haridas S."/>
            <person name="Andreopoulos W."/>
            <person name="Labutti K."/>
            <person name="Pangilinan J."/>
            <person name="Floch G.L."/>
            <person name="Makela M.R."/>
            <person name="Henrissat B."/>
            <person name="Grigoriev I.V."/>
            <person name="Crouch J.A."/>
            <person name="De Vries R.P."/>
            <person name="Sukno S.A."/>
            <person name="Thon M.R."/>
        </authorList>
    </citation>
    <scope>NUCLEOTIDE SEQUENCE</scope>
    <source>
        <strain evidence="3">MAFF235873</strain>
    </source>
</reference>
<evidence type="ECO:0000313" key="4">
    <source>
        <dbReference type="Proteomes" id="UP001232148"/>
    </source>
</evidence>
<organism evidence="3 4">
    <name type="scientific">Colletotrichum zoysiae</name>
    <dbReference type="NCBI Taxonomy" id="1216348"/>
    <lineage>
        <taxon>Eukaryota</taxon>
        <taxon>Fungi</taxon>
        <taxon>Dikarya</taxon>
        <taxon>Ascomycota</taxon>
        <taxon>Pezizomycotina</taxon>
        <taxon>Sordariomycetes</taxon>
        <taxon>Hypocreomycetidae</taxon>
        <taxon>Glomerellales</taxon>
        <taxon>Glomerellaceae</taxon>
        <taxon>Colletotrichum</taxon>
        <taxon>Colletotrichum graminicola species complex</taxon>
    </lineage>
</organism>
<dbReference type="InterPro" id="IPR001453">
    <property type="entry name" value="MoaB/Mog_dom"/>
</dbReference>